<dbReference type="Proteomes" id="UP001196565">
    <property type="component" value="Unassembled WGS sequence"/>
</dbReference>
<accession>A0ABS7A8U7</accession>
<sequence length="192" mass="20248">MRPIAYLAGPDVFLPDAPAHARRKAEICARHGLHARPPLNEDIATLAAMPAQDAWRAIFAKDMAMMEASDLAIVNLTPFRGASADAGTLVELGWFLGRNRPVFAYSNSAEGFAARSASQIEAVPDPVAGLTVGGFGLPDNLMIAGAVEQTGGHPILLPDQGSLPFDSLELFERCVVIAAAAMARRCSRPDGA</sequence>
<name>A0ABS7A8U7_9PROT</name>
<gene>
    <name evidence="1" type="ORF">KPL78_12765</name>
</gene>
<dbReference type="PANTHER" id="PTHR15364">
    <property type="entry name" value="2'-DEOXYNUCLEOSIDE 5'-PHOSPHATE N-HYDROLASE 1"/>
    <property type="match status" value="1"/>
</dbReference>
<keyword evidence="2" id="KW-1185">Reference proteome</keyword>
<evidence type="ECO:0000313" key="2">
    <source>
        <dbReference type="Proteomes" id="UP001196565"/>
    </source>
</evidence>
<reference evidence="1 2" key="1">
    <citation type="submission" date="2021-07" db="EMBL/GenBank/DDBJ databases">
        <authorList>
            <person name="So Y."/>
        </authorList>
    </citation>
    <scope>NUCLEOTIDE SEQUENCE [LARGE SCALE GENOMIC DNA]</scope>
    <source>
        <strain evidence="1 2">HJA6</strain>
    </source>
</reference>
<evidence type="ECO:0000313" key="1">
    <source>
        <dbReference type="EMBL" id="MBW6398728.1"/>
    </source>
</evidence>
<dbReference type="InterPro" id="IPR007710">
    <property type="entry name" value="Nucleoside_deoxyribTrfase"/>
</dbReference>
<proteinExistence type="predicted"/>
<dbReference type="RefSeq" id="WP_219763339.1">
    <property type="nucleotide sequence ID" value="NZ_JAHYBZ010000004.1"/>
</dbReference>
<dbReference type="Pfam" id="PF05014">
    <property type="entry name" value="Nuc_deoxyrib_tr"/>
    <property type="match status" value="1"/>
</dbReference>
<organism evidence="1 2">
    <name type="scientific">Roseomonas alba</name>
    <dbReference type="NCBI Taxonomy" id="2846776"/>
    <lineage>
        <taxon>Bacteria</taxon>
        <taxon>Pseudomonadati</taxon>
        <taxon>Pseudomonadota</taxon>
        <taxon>Alphaproteobacteria</taxon>
        <taxon>Acetobacterales</taxon>
        <taxon>Roseomonadaceae</taxon>
        <taxon>Roseomonas</taxon>
    </lineage>
</organism>
<protein>
    <submittedName>
        <fullName evidence="1">Nucleoside 2-deoxyribosyltransferase</fullName>
    </submittedName>
</protein>
<dbReference type="EMBL" id="JAHYBZ010000004">
    <property type="protein sequence ID" value="MBW6398728.1"/>
    <property type="molecule type" value="Genomic_DNA"/>
</dbReference>
<dbReference type="InterPro" id="IPR051239">
    <property type="entry name" value="2'-dNMP_N-hydrolase"/>
</dbReference>
<dbReference type="PANTHER" id="PTHR15364:SF0">
    <property type="entry name" value="2'-DEOXYNUCLEOSIDE 5'-PHOSPHATE N-HYDROLASE 1"/>
    <property type="match status" value="1"/>
</dbReference>
<comment type="caution">
    <text evidence="1">The sequence shown here is derived from an EMBL/GenBank/DDBJ whole genome shotgun (WGS) entry which is preliminary data.</text>
</comment>
<dbReference type="SUPFAM" id="SSF52309">
    <property type="entry name" value="N-(deoxy)ribosyltransferase-like"/>
    <property type="match status" value="1"/>
</dbReference>
<dbReference type="Gene3D" id="3.40.50.450">
    <property type="match status" value="1"/>
</dbReference>